<feature type="transmembrane region" description="Helical" evidence="1">
    <location>
        <begin position="30"/>
        <end position="50"/>
    </location>
</feature>
<gene>
    <name evidence="2" type="ORF">SAMN04488050_12917</name>
</gene>
<dbReference type="STRING" id="311180.SAMN04488050_12917"/>
<reference evidence="3" key="1">
    <citation type="submission" date="2016-10" db="EMBL/GenBank/DDBJ databases">
        <authorList>
            <person name="Varghese N."/>
            <person name="Submissions S."/>
        </authorList>
    </citation>
    <scope>NUCLEOTIDE SEQUENCE [LARGE SCALE GENOMIC DNA]</scope>
    <source>
        <strain evidence="3">DSM 26894</strain>
    </source>
</reference>
<keyword evidence="1" id="KW-0812">Transmembrane</keyword>
<dbReference type="EMBL" id="FOZW01000029">
    <property type="protein sequence ID" value="SFT27342.1"/>
    <property type="molecule type" value="Genomic_DNA"/>
</dbReference>
<sequence>MSRVFLFFTFLMLLPFRKWAEFCMRWCGRILLLGMVVFILVFAALVTSGAERSFLVESRSDTVTLTFDRGVNAWSLREAVLCEPVAVPRLGATDACGAAYAPPSVPAEQFIEWRADATVGVGGTRDGGLEVRILGGMEPEFADGSRLLVSPSGWADTGALTFRGGAEVGRDMASNVASYLHSGRWEAREEGPVTSFLRSSTEVIKTGTLATGAVVTVLREDSPAQVHGHIVPAPEGGLSVTLLSEFGDTALSIRQFGLDGAVLVKPDWVDVAVSSPLLLAIIGIITVAATANQLFSPNQLRSGTQLDRSRSPEERE</sequence>
<dbReference type="OrthoDB" id="7877439at2"/>
<name>A0A1I6WMV5_9RHOB</name>
<accession>A0A1I6WMV5</accession>
<evidence type="ECO:0000313" key="2">
    <source>
        <dbReference type="EMBL" id="SFT27342.1"/>
    </source>
</evidence>
<evidence type="ECO:0000313" key="3">
    <source>
        <dbReference type="Proteomes" id="UP000199392"/>
    </source>
</evidence>
<protein>
    <submittedName>
        <fullName evidence="2">Uncharacterized protein</fullName>
    </submittedName>
</protein>
<keyword evidence="1" id="KW-1133">Transmembrane helix</keyword>
<dbReference type="AlphaFoldDB" id="A0A1I6WMV5"/>
<organism evidence="2 3">
    <name type="scientific">Alloyangia pacifica</name>
    <dbReference type="NCBI Taxonomy" id="311180"/>
    <lineage>
        <taxon>Bacteria</taxon>
        <taxon>Pseudomonadati</taxon>
        <taxon>Pseudomonadota</taxon>
        <taxon>Alphaproteobacteria</taxon>
        <taxon>Rhodobacterales</taxon>
        <taxon>Roseobacteraceae</taxon>
        <taxon>Alloyangia</taxon>
    </lineage>
</organism>
<keyword evidence="3" id="KW-1185">Reference proteome</keyword>
<proteinExistence type="predicted"/>
<evidence type="ECO:0000256" key="1">
    <source>
        <dbReference type="SAM" id="Phobius"/>
    </source>
</evidence>
<dbReference type="Proteomes" id="UP000199392">
    <property type="component" value="Unassembled WGS sequence"/>
</dbReference>
<keyword evidence="1" id="KW-0472">Membrane</keyword>